<gene>
    <name evidence="2" type="ORF">BDP27DRAFT_1364959</name>
</gene>
<sequence length="288" mass="31953">MTGKKCKIEGCIAPYEGGSDHQRVYHTGVKWNSVNIQHDNPNDPCSPFICPLCPQGELVHSRYNSYALSKIMSQHHDPEVGERYPDPHLMPKLLGRKRKPGNKRKVVNPSPDTQANTPPDTGDSAIGNEANPTNPDPEPDVPEDLETKNKQPERKSKAGDKRRVVNPSPDAQVSIALDAADSAIGDQVNSTSPDPEPKVPKDLGTKKKQPEDIEHLQARLERHMLVDNTGNMVAEDEEVGFDPSIEPKPTKGREKEFQTSLGQMKERNLSEILSWKTKGKEKAKGFHL</sequence>
<dbReference type="AlphaFoldDB" id="A0A9P5PRV4"/>
<keyword evidence="3" id="KW-1185">Reference proteome</keyword>
<comment type="caution">
    <text evidence="2">The sequence shown here is derived from an EMBL/GenBank/DDBJ whole genome shotgun (WGS) entry which is preliminary data.</text>
</comment>
<feature type="region of interest" description="Disordered" evidence="1">
    <location>
        <begin position="232"/>
        <end position="265"/>
    </location>
</feature>
<proteinExistence type="predicted"/>
<feature type="compositionally biased region" description="Basic and acidic residues" evidence="1">
    <location>
        <begin position="145"/>
        <end position="163"/>
    </location>
</feature>
<dbReference type="EMBL" id="JADNRY010000074">
    <property type="protein sequence ID" value="KAF9067392.1"/>
    <property type="molecule type" value="Genomic_DNA"/>
</dbReference>
<feature type="compositionally biased region" description="Basic residues" evidence="1">
    <location>
        <begin position="94"/>
        <end position="106"/>
    </location>
</feature>
<evidence type="ECO:0000313" key="2">
    <source>
        <dbReference type="EMBL" id="KAF9067392.1"/>
    </source>
</evidence>
<feature type="compositionally biased region" description="Polar residues" evidence="1">
    <location>
        <begin position="110"/>
        <end position="119"/>
    </location>
</feature>
<dbReference type="Proteomes" id="UP000772434">
    <property type="component" value="Unassembled WGS sequence"/>
</dbReference>
<name>A0A9P5PRV4_9AGAR</name>
<evidence type="ECO:0000256" key="1">
    <source>
        <dbReference type="SAM" id="MobiDB-lite"/>
    </source>
</evidence>
<feature type="compositionally biased region" description="Basic and acidic residues" evidence="1">
    <location>
        <begin position="195"/>
        <end position="211"/>
    </location>
</feature>
<accession>A0A9P5PRV4</accession>
<evidence type="ECO:0000313" key="3">
    <source>
        <dbReference type="Proteomes" id="UP000772434"/>
    </source>
</evidence>
<reference evidence="2" key="1">
    <citation type="submission" date="2020-11" db="EMBL/GenBank/DDBJ databases">
        <authorList>
            <consortium name="DOE Joint Genome Institute"/>
            <person name="Ahrendt S."/>
            <person name="Riley R."/>
            <person name="Andreopoulos W."/>
            <person name="Labutti K."/>
            <person name="Pangilinan J."/>
            <person name="Ruiz-Duenas F.J."/>
            <person name="Barrasa J.M."/>
            <person name="Sanchez-Garcia M."/>
            <person name="Camarero S."/>
            <person name="Miyauchi S."/>
            <person name="Serrano A."/>
            <person name="Linde D."/>
            <person name="Babiker R."/>
            <person name="Drula E."/>
            <person name="Ayuso-Fernandez I."/>
            <person name="Pacheco R."/>
            <person name="Padilla G."/>
            <person name="Ferreira P."/>
            <person name="Barriuso J."/>
            <person name="Kellner H."/>
            <person name="Castanera R."/>
            <person name="Alfaro M."/>
            <person name="Ramirez L."/>
            <person name="Pisabarro A.G."/>
            <person name="Kuo A."/>
            <person name="Tritt A."/>
            <person name="Lipzen A."/>
            <person name="He G."/>
            <person name="Yan M."/>
            <person name="Ng V."/>
            <person name="Cullen D."/>
            <person name="Martin F."/>
            <person name="Rosso M.-N."/>
            <person name="Henrissat B."/>
            <person name="Hibbett D."/>
            <person name="Martinez A.T."/>
            <person name="Grigoriev I.V."/>
        </authorList>
    </citation>
    <scope>NUCLEOTIDE SEQUENCE</scope>
    <source>
        <strain evidence="2">AH 40177</strain>
    </source>
</reference>
<feature type="compositionally biased region" description="Basic and acidic residues" evidence="1">
    <location>
        <begin position="76"/>
        <end position="86"/>
    </location>
</feature>
<feature type="compositionally biased region" description="Basic and acidic residues" evidence="1">
    <location>
        <begin position="248"/>
        <end position="257"/>
    </location>
</feature>
<feature type="region of interest" description="Disordered" evidence="1">
    <location>
        <begin position="76"/>
        <end position="211"/>
    </location>
</feature>
<organism evidence="2 3">
    <name type="scientific">Rhodocollybia butyracea</name>
    <dbReference type="NCBI Taxonomy" id="206335"/>
    <lineage>
        <taxon>Eukaryota</taxon>
        <taxon>Fungi</taxon>
        <taxon>Dikarya</taxon>
        <taxon>Basidiomycota</taxon>
        <taxon>Agaricomycotina</taxon>
        <taxon>Agaricomycetes</taxon>
        <taxon>Agaricomycetidae</taxon>
        <taxon>Agaricales</taxon>
        <taxon>Marasmiineae</taxon>
        <taxon>Omphalotaceae</taxon>
        <taxon>Rhodocollybia</taxon>
    </lineage>
</organism>
<protein>
    <submittedName>
        <fullName evidence="2">Uncharacterized protein</fullName>
    </submittedName>
</protein>